<feature type="compositionally biased region" description="Low complexity" evidence="1">
    <location>
        <begin position="590"/>
        <end position="606"/>
    </location>
</feature>
<dbReference type="Proteomes" id="UP001159363">
    <property type="component" value="Chromosome 5"/>
</dbReference>
<organism evidence="2 3">
    <name type="scientific">Dryococelus australis</name>
    <dbReference type="NCBI Taxonomy" id="614101"/>
    <lineage>
        <taxon>Eukaryota</taxon>
        <taxon>Metazoa</taxon>
        <taxon>Ecdysozoa</taxon>
        <taxon>Arthropoda</taxon>
        <taxon>Hexapoda</taxon>
        <taxon>Insecta</taxon>
        <taxon>Pterygota</taxon>
        <taxon>Neoptera</taxon>
        <taxon>Polyneoptera</taxon>
        <taxon>Phasmatodea</taxon>
        <taxon>Verophasmatodea</taxon>
        <taxon>Anareolatae</taxon>
        <taxon>Phasmatidae</taxon>
        <taxon>Eurycanthinae</taxon>
        <taxon>Dryococelus</taxon>
    </lineage>
</organism>
<evidence type="ECO:0000256" key="1">
    <source>
        <dbReference type="SAM" id="MobiDB-lite"/>
    </source>
</evidence>
<keyword evidence="3" id="KW-1185">Reference proteome</keyword>
<feature type="region of interest" description="Disordered" evidence="1">
    <location>
        <begin position="787"/>
        <end position="835"/>
    </location>
</feature>
<sequence>MQVHSPRLDIRPAASSGRHRRVHQRDSPVAEATSTGQHWPRSLSMALLTATSVCVLHTYLEVVRSPGFIVNSLAWTFRRGFGTNIPFCKTSVLTSETGKQHRWSPRTREEHGGCSQSMPKKSVFQAISSKRRNKYKPSRLRTKKIAAFRKFWNSLSRLPRMLSKYFPHIKLDEKKSGRGGNVSTKCRLHHCGSKLDSRSDLRSTQKTVAPFEFRTGLEIEIKFNSNRRNWRFEISIRDQQPSGKKILIAADFELCRDLWLQAKCLTITADMQWRGVGMMYGKQCLAMIAHGCESQWSIRLKARSHSLAQPIGEWLMRPHQRNRRLRICALVCSVPTVCYSPFTVTFNFSEVLLMFYFRDIPPHRASKAQLSMGNYTKGTAHRIRARSTVRHDAPFSNQRTRYGGRLLLAQKLTVGHCNTYSLAALPYVFFYKNASLATCPRSAAGEMEYLDGNSREPIAASRKGKIIRYSQCQSGKGNAENGISSRSTWPRRNNEVEAEVDITETISGTIETDMSNSYRQPQVSERCCQQVSIRMAAGNEMEGKLWKVLTAILGTRRAVALHSPITGTTAGTLRRPTAVAYYRSRHGLTSSSPRNPLSSSASSRPAQMATQLPYYTQAHEQKDGPSESEELVQQTKDEVGRFRCLSMSPVLPKELPKERTMKFTCFSNDAKFGLEAHSVETETAVGELTATIAASVADLRKVLQGDDATDRDMMTAAARSCWRARLEGWHACRSVLKEEGPVNGAGDLRGRKAGRLQTLENLRGEANSPVRQRASMATSYNQVIEASMKQGRNERGGGKGDPREKLPTSGIVRHDSHMRKPGSEQANRSATAAPVTKNSGEYCQLQPHTPTKWLHQPTISYVTPSFINHFSETVARRQLDQYGIFHNVQQAIRRKARFHSFARPMSDRVRLHKMNRHAISLLYTYLFCDRRNAIAVACKTLQ</sequence>
<feature type="region of interest" description="Disordered" evidence="1">
    <location>
        <begin position="585"/>
        <end position="606"/>
    </location>
</feature>
<accession>A0ABQ9HAC8</accession>
<name>A0ABQ9HAC8_9NEOP</name>
<feature type="compositionally biased region" description="Basic and acidic residues" evidence="1">
    <location>
        <begin position="791"/>
        <end position="806"/>
    </location>
</feature>
<dbReference type="EMBL" id="JARBHB010000006">
    <property type="protein sequence ID" value="KAJ8881048.1"/>
    <property type="molecule type" value="Genomic_DNA"/>
</dbReference>
<gene>
    <name evidence="2" type="ORF">PR048_017521</name>
</gene>
<evidence type="ECO:0000313" key="3">
    <source>
        <dbReference type="Proteomes" id="UP001159363"/>
    </source>
</evidence>
<protein>
    <submittedName>
        <fullName evidence="2">Uncharacterized protein</fullName>
    </submittedName>
</protein>
<proteinExistence type="predicted"/>
<feature type="compositionally biased region" description="Polar residues" evidence="1">
    <location>
        <begin position="824"/>
        <end position="835"/>
    </location>
</feature>
<evidence type="ECO:0000313" key="2">
    <source>
        <dbReference type="EMBL" id="KAJ8881048.1"/>
    </source>
</evidence>
<comment type="caution">
    <text evidence="2">The sequence shown here is derived from an EMBL/GenBank/DDBJ whole genome shotgun (WGS) entry which is preliminary data.</text>
</comment>
<feature type="region of interest" description="Disordered" evidence="1">
    <location>
        <begin position="98"/>
        <end position="117"/>
    </location>
</feature>
<feature type="region of interest" description="Disordered" evidence="1">
    <location>
        <begin position="1"/>
        <end position="36"/>
    </location>
</feature>
<reference evidence="2 3" key="1">
    <citation type="submission" date="2023-02" db="EMBL/GenBank/DDBJ databases">
        <title>LHISI_Scaffold_Assembly.</title>
        <authorList>
            <person name="Stuart O.P."/>
            <person name="Cleave R."/>
            <person name="Magrath M.J.L."/>
            <person name="Mikheyev A.S."/>
        </authorList>
    </citation>
    <scope>NUCLEOTIDE SEQUENCE [LARGE SCALE GENOMIC DNA]</scope>
    <source>
        <strain evidence="2">Daus_M_001</strain>
        <tissue evidence="2">Leg muscle</tissue>
    </source>
</reference>
<feature type="compositionally biased region" description="Basic and acidic residues" evidence="1">
    <location>
        <begin position="1"/>
        <end position="10"/>
    </location>
</feature>